<keyword evidence="1" id="KW-1133">Transmembrane helix</keyword>
<feature type="transmembrane region" description="Helical" evidence="1">
    <location>
        <begin position="194"/>
        <end position="216"/>
    </location>
</feature>
<comment type="caution">
    <text evidence="2">The sequence shown here is derived from an EMBL/GenBank/DDBJ whole genome shotgun (WGS) entry which is preliminary data.</text>
</comment>
<feature type="transmembrane region" description="Helical" evidence="1">
    <location>
        <begin position="148"/>
        <end position="165"/>
    </location>
</feature>
<protein>
    <recommendedName>
        <fullName evidence="4">TRAP transporter large permease subunit</fullName>
    </recommendedName>
</protein>
<name>A0ABV3SS38_9HYPH</name>
<feature type="transmembrane region" description="Helical" evidence="1">
    <location>
        <begin position="64"/>
        <end position="82"/>
    </location>
</feature>
<evidence type="ECO:0000313" key="3">
    <source>
        <dbReference type="Proteomes" id="UP001556692"/>
    </source>
</evidence>
<dbReference type="EMBL" id="JBDPGJ010000010">
    <property type="protein sequence ID" value="MEX0409619.1"/>
    <property type="molecule type" value="Genomic_DNA"/>
</dbReference>
<dbReference type="PANTHER" id="PTHR43849">
    <property type="entry name" value="BLL3936 PROTEIN"/>
    <property type="match status" value="1"/>
</dbReference>
<keyword evidence="1" id="KW-0472">Membrane</keyword>
<dbReference type="RefSeq" id="WP_367957482.1">
    <property type="nucleotide sequence ID" value="NZ_JBDPGJ010000010.1"/>
</dbReference>
<dbReference type="Proteomes" id="UP001556692">
    <property type="component" value="Unassembled WGS sequence"/>
</dbReference>
<evidence type="ECO:0000313" key="2">
    <source>
        <dbReference type="EMBL" id="MEX0409619.1"/>
    </source>
</evidence>
<reference evidence="2 3" key="1">
    <citation type="submission" date="2024-05" db="EMBL/GenBank/DDBJ databases">
        <authorList>
            <person name="Jiang F."/>
        </authorList>
    </citation>
    <scope>NUCLEOTIDE SEQUENCE [LARGE SCALE GENOMIC DNA]</scope>
    <source>
        <strain evidence="2 3">LZ166</strain>
    </source>
</reference>
<gene>
    <name evidence="2" type="ORF">ABGN05_28655</name>
</gene>
<proteinExistence type="predicted"/>
<organism evidence="2 3">
    <name type="scientific">Aquibium pacificus</name>
    <dbReference type="NCBI Taxonomy" id="3153579"/>
    <lineage>
        <taxon>Bacteria</taxon>
        <taxon>Pseudomonadati</taxon>
        <taxon>Pseudomonadota</taxon>
        <taxon>Alphaproteobacteria</taxon>
        <taxon>Hyphomicrobiales</taxon>
        <taxon>Phyllobacteriaceae</taxon>
        <taxon>Aquibium</taxon>
    </lineage>
</organism>
<keyword evidence="3" id="KW-1185">Reference proteome</keyword>
<feature type="transmembrane region" description="Helical" evidence="1">
    <location>
        <begin position="30"/>
        <end position="58"/>
    </location>
</feature>
<evidence type="ECO:0000256" key="1">
    <source>
        <dbReference type="SAM" id="Phobius"/>
    </source>
</evidence>
<feature type="transmembrane region" description="Helical" evidence="1">
    <location>
        <begin position="123"/>
        <end position="141"/>
    </location>
</feature>
<dbReference type="PANTHER" id="PTHR43849:SF2">
    <property type="entry name" value="BLL3936 PROTEIN"/>
    <property type="match status" value="1"/>
</dbReference>
<keyword evidence="1" id="KW-0812">Transmembrane</keyword>
<accession>A0ABV3SS38</accession>
<sequence>MSSSNAALSEASSTSSFEERPAIYPRAVRIAASVAALLSVFIAVWIIFGIGSWLRLYVPLENEYLFALLGLLVPIVFLARDVRGATRQGSVPAFDYALALLAFAIAMTFAFKSDSILFEGWVYLAPNYAKVLSIMMWVLVLEGLRRSSGLVIFIICALFSLYPVFSDLAPGILRAQATAFDITAGFYIFSSEGILGVPFGAFATLVIGFLIFGVALQ</sequence>
<feature type="transmembrane region" description="Helical" evidence="1">
    <location>
        <begin position="94"/>
        <end position="111"/>
    </location>
</feature>
<evidence type="ECO:0008006" key="4">
    <source>
        <dbReference type="Google" id="ProtNLM"/>
    </source>
</evidence>